<keyword evidence="3" id="KW-0175">Coiled coil</keyword>
<dbReference type="GO" id="GO:0042176">
    <property type="term" value="P:regulation of protein catabolic process"/>
    <property type="evidence" value="ECO:0007669"/>
    <property type="project" value="InterPro"/>
</dbReference>
<dbReference type="PROSITE" id="PS50250">
    <property type="entry name" value="PCI"/>
    <property type="match status" value="1"/>
</dbReference>
<dbReference type="GO" id="GO:0008541">
    <property type="term" value="C:proteasome regulatory particle, lid subcomplex"/>
    <property type="evidence" value="ECO:0007669"/>
    <property type="project" value="TreeGrafter"/>
</dbReference>
<comment type="similarity">
    <text evidence="1">Belongs to the proteasome subunit S3 family.</text>
</comment>
<dbReference type="GO" id="GO:0006511">
    <property type="term" value="P:ubiquitin-dependent protein catabolic process"/>
    <property type="evidence" value="ECO:0007669"/>
    <property type="project" value="TreeGrafter"/>
</dbReference>
<dbReference type="PANTHER" id="PTHR10758">
    <property type="entry name" value="26S PROTEASOME NON-ATPASE REGULATORY SUBUNIT 3/COP9 SIGNALOSOME COMPLEX SUBUNIT 3"/>
    <property type="match status" value="1"/>
</dbReference>
<feature type="region of interest" description="Disordered" evidence="4">
    <location>
        <begin position="1"/>
        <end position="24"/>
    </location>
</feature>
<dbReference type="Proteomes" id="UP001177023">
    <property type="component" value="Unassembled WGS sequence"/>
</dbReference>
<comment type="caution">
    <text evidence="6">The sequence shown here is derived from an EMBL/GenBank/DDBJ whole genome shotgun (WGS) entry which is preliminary data.</text>
</comment>
<sequence length="503" mass="56928">MPPANKVEKMEVDEPKPAAEEKAVEPPKDLNAIAVERIKEQCALLDKGEAHVIGRVLQVLHKTRKGLNNVVIHQLLNASSSSSQLHKEQLLAWVPAPDVKPDTLMDTTEAAKPARSPRPNRRPVVNSPETDLYLHLLTALYLFDAGQLDKSSQALINLIQRFDQLDRRSLDAIVAKAYFYYALIAEKTGTLDNLRDFLNSRLRTSTLRGYAESQAVLIYTLLRAYLVGRHYPSAAKLVTKVNFPEGASNNDLARFLYYQGRIKAMQLDYMAASGYFLQAFRKAPQDSAIGFKQNVQKWIIVVGLLQGDIPERSVFRQPIFRRCLAPYLELSQSVRIGDLAAFNAIIAKHGKSFEQDETLTLVVRLKQNVIRAAIKQIAAVYSRISIEDIQHKLQLSTATETEYMVAKAISDGGIDAQLLSNDGQSKRYLRSNEVADIYGTVEPQHQFDNRIRYCLELHNHAVKALRFPPKDNPDLETIEQQREREQQELEFAKEMAEEDDDDF</sequence>
<feature type="non-terminal residue" evidence="6">
    <location>
        <position position="503"/>
    </location>
</feature>
<dbReference type="EMBL" id="CATQJA010001300">
    <property type="protein sequence ID" value="CAJ0566713.1"/>
    <property type="molecule type" value="Genomic_DNA"/>
</dbReference>
<dbReference type="Pfam" id="PF01399">
    <property type="entry name" value="PCI"/>
    <property type="match status" value="1"/>
</dbReference>
<dbReference type="InterPro" id="IPR000717">
    <property type="entry name" value="PCI_dom"/>
</dbReference>
<organism evidence="6 7">
    <name type="scientific">Mesorhabditis spiculigera</name>
    <dbReference type="NCBI Taxonomy" id="96644"/>
    <lineage>
        <taxon>Eukaryota</taxon>
        <taxon>Metazoa</taxon>
        <taxon>Ecdysozoa</taxon>
        <taxon>Nematoda</taxon>
        <taxon>Chromadorea</taxon>
        <taxon>Rhabditida</taxon>
        <taxon>Rhabditina</taxon>
        <taxon>Rhabditomorpha</taxon>
        <taxon>Rhabditoidea</taxon>
        <taxon>Rhabditidae</taxon>
        <taxon>Mesorhabditinae</taxon>
        <taxon>Mesorhabditis</taxon>
    </lineage>
</organism>
<proteinExistence type="inferred from homology"/>
<evidence type="ECO:0000256" key="4">
    <source>
        <dbReference type="SAM" id="MobiDB-lite"/>
    </source>
</evidence>
<keyword evidence="7" id="KW-1185">Reference proteome</keyword>
<dbReference type="AlphaFoldDB" id="A0AA36CCZ0"/>
<dbReference type="Pfam" id="PF25573">
    <property type="entry name" value="TPR_PSMD3_N"/>
    <property type="match status" value="1"/>
</dbReference>
<reference evidence="6" key="1">
    <citation type="submission" date="2023-06" db="EMBL/GenBank/DDBJ databases">
        <authorList>
            <person name="Delattre M."/>
        </authorList>
    </citation>
    <scope>NUCLEOTIDE SEQUENCE</scope>
    <source>
        <strain evidence="6">AF72</strain>
    </source>
</reference>
<dbReference type="GO" id="GO:0030234">
    <property type="term" value="F:enzyme regulator activity"/>
    <property type="evidence" value="ECO:0007669"/>
    <property type="project" value="InterPro"/>
</dbReference>
<dbReference type="InterPro" id="IPR013586">
    <property type="entry name" value="PSMD3_C"/>
</dbReference>
<keyword evidence="2" id="KW-0647">Proteasome</keyword>
<name>A0AA36CCZ0_9BILA</name>
<evidence type="ECO:0000256" key="1">
    <source>
        <dbReference type="ARBA" id="ARBA00007912"/>
    </source>
</evidence>
<accession>A0AA36CCZ0</accession>
<dbReference type="InterPro" id="IPR050756">
    <property type="entry name" value="CSN3"/>
</dbReference>
<evidence type="ECO:0000313" key="6">
    <source>
        <dbReference type="EMBL" id="CAJ0566713.1"/>
    </source>
</evidence>
<feature type="coiled-coil region" evidence="3">
    <location>
        <begin position="475"/>
        <end position="502"/>
    </location>
</feature>
<dbReference type="SMART" id="SM00753">
    <property type="entry name" value="PAM"/>
    <property type="match status" value="1"/>
</dbReference>
<evidence type="ECO:0000256" key="2">
    <source>
        <dbReference type="ARBA" id="ARBA00022942"/>
    </source>
</evidence>
<dbReference type="InterPro" id="IPR057985">
    <property type="entry name" value="TPR_PSMD3_N"/>
</dbReference>
<dbReference type="Pfam" id="PF08375">
    <property type="entry name" value="Rpn3_C"/>
    <property type="match status" value="1"/>
</dbReference>
<evidence type="ECO:0000259" key="5">
    <source>
        <dbReference type="PROSITE" id="PS50250"/>
    </source>
</evidence>
<dbReference type="SMART" id="SM00088">
    <property type="entry name" value="PINT"/>
    <property type="match status" value="1"/>
</dbReference>
<evidence type="ECO:0000256" key="3">
    <source>
        <dbReference type="SAM" id="Coils"/>
    </source>
</evidence>
<dbReference type="PANTHER" id="PTHR10758:SF2">
    <property type="entry name" value="26S PROTEASOME NON-ATPASE REGULATORY SUBUNIT 3"/>
    <property type="match status" value="1"/>
</dbReference>
<evidence type="ECO:0000313" key="7">
    <source>
        <dbReference type="Proteomes" id="UP001177023"/>
    </source>
</evidence>
<feature type="domain" description="PCI" evidence="5">
    <location>
        <begin position="253"/>
        <end position="432"/>
    </location>
</feature>
<protein>
    <recommendedName>
        <fullName evidence="5">PCI domain-containing protein</fullName>
    </recommendedName>
</protein>
<gene>
    <name evidence="6" type="ORF">MSPICULIGERA_LOCUS5302</name>
</gene>